<feature type="non-terminal residue" evidence="2">
    <location>
        <position position="1"/>
    </location>
</feature>
<protein>
    <submittedName>
        <fullName evidence="2">Uncharacterized protein</fullName>
    </submittedName>
</protein>
<organism evidence="2 3">
    <name type="scientific">Habropoda laboriosa</name>
    <dbReference type="NCBI Taxonomy" id="597456"/>
    <lineage>
        <taxon>Eukaryota</taxon>
        <taxon>Metazoa</taxon>
        <taxon>Ecdysozoa</taxon>
        <taxon>Arthropoda</taxon>
        <taxon>Hexapoda</taxon>
        <taxon>Insecta</taxon>
        <taxon>Pterygota</taxon>
        <taxon>Neoptera</taxon>
        <taxon>Endopterygota</taxon>
        <taxon>Hymenoptera</taxon>
        <taxon>Apocrita</taxon>
        <taxon>Aculeata</taxon>
        <taxon>Apoidea</taxon>
        <taxon>Anthophila</taxon>
        <taxon>Apidae</taxon>
        <taxon>Habropoda</taxon>
    </lineage>
</organism>
<feature type="region of interest" description="Disordered" evidence="1">
    <location>
        <begin position="80"/>
        <end position="142"/>
    </location>
</feature>
<gene>
    <name evidence="2" type="ORF">WH47_05098</name>
</gene>
<feature type="compositionally biased region" description="Basic and acidic residues" evidence="1">
    <location>
        <begin position="80"/>
        <end position="111"/>
    </location>
</feature>
<dbReference type="OrthoDB" id="6513616at2759"/>
<proteinExistence type="predicted"/>
<dbReference type="AlphaFoldDB" id="A0A0L7QSG4"/>
<reference evidence="2 3" key="1">
    <citation type="submission" date="2015-07" db="EMBL/GenBank/DDBJ databases">
        <title>The genome of Habropoda laboriosa.</title>
        <authorList>
            <person name="Pan H."/>
            <person name="Kapheim K."/>
        </authorList>
    </citation>
    <scope>NUCLEOTIDE SEQUENCE [LARGE SCALE GENOMIC DNA]</scope>
    <source>
        <strain evidence="2">0110345459</strain>
    </source>
</reference>
<feature type="compositionally biased region" description="Basic and acidic residues" evidence="1">
    <location>
        <begin position="127"/>
        <end position="142"/>
    </location>
</feature>
<dbReference type="EMBL" id="KQ414758">
    <property type="protein sequence ID" value="KOC61494.1"/>
    <property type="molecule type" value="Genomic_DNA"/>
</dbReference>
<dbReference type="Proteomes" id="UP000053825">
    <property type="component" value="Unassembled WGS sequence"/>
</dbReference>
<name>A0A0L7QSG4_9HYME</name>
<keyword evidence="3" id="KW-1185">Reference proteome</keyword>
<evidence type="ECO:0000256" key="1">
    <source>
        <dbReference type="SAM" id="MobiDB-lite"/>
    </source>
</evidence>
<evidence type="ECO:0000313" key="3">
    <source>
        <dbReference type="Proteomes" id="UP000053825"/>
    </source>
</evidence>
<accession>A0A0L7QSG4</accession>
<evidence type="ECO:0000313" key="2">
    <source>
        <dbReference type="EMBL" id="KOC61494.1"/>
    </source>
</evidence>
<sequence>DATAEGVRKYKSCMMQATIRESIPFGMICGAIAYSMMPKHVKGTPKRAFSSIIATAGFISSRVSHIPRCYEHAFGTKQLDGRSRDLHNTSDRVHTSKEEDQEDKYMMHPDKTEEEPAWNSYDPPFESNKDEADELTNKQERNVKKRVTYDDLFKEHMSGNKDIRRNVWS</sequence>